<feature type="coiled-coil region" evidence="8">
    <location>
        <begin position="204"/>
        <end position="231"/>
    </location>
</feature>
<feature type="non-terminal residue" evidence="11">
    <location>
        <position position="462"/>
    </location>
</feature>
<gene>
    <name evidence="11" type="ORF">HID58_021574</name>
</gene>
<dbReference type="InterPro" id="IPR006786">
    <property type="entry name" value="Pinin_SDK_MemA"/>
</dbReference>
<evidence type="ECO:0000256" key="8">
    <source>
        <dbReference type="SAM" id="Coils"/>
    </source>
</evidence>
<feature type="region of interest" description="Disordered" evidence="9">
    <location>
        <begin position="34"/>
        <end position="171"/>
    </location>
</feature>
<evidence type="ECO:0000256" key="4">
    <source>
        <dbReference type="ARBA" id="ARBA00023015"/>
    </source>
</evidence>
<comment type="caution">
    <text evidence="11">The sequence shown here is derived from an EMBL/GenBank/DDBJ whole genome shotgun (WGS) entry which is preliminary data.</text>
</comment>
<dbReference type="EMBL" id="JAGKQM010000006">
    <property type="protein sequence ID" value="KAH0921556.1"/>
    <property type="molecule type" value="Genomic_DNA"/>
</dbReference>
<evidence type="ECO:0000256" key="1">
    <source>
        <dbReference type="ARBA" id="ARBA00004123"/>
    </source>
</evidence>
<organism evidence="11 12">
    <name type="scientific">Brassica napus</name>
    <name type="common">Rape</name>
    <dbReference type="NCBI Taxonomy" id="3708"/>
    <lineage>
        <taxon>Eukaryota</taxon>
        <taxon>Viridiplantae</taxon>
        <taxon>Streptophyta</taxon>
        <taxon>Embryophyta</taxon>
        <taxon>Tracheophyta</taxon>
        <taxon>Spermatophyta</taxon>
        <taxon>Magnoliopsida</taxon>
        <taxon>eudicotyledons</taxon>
        <taxon>Gunneridae</taxon>
        <taxon>Pentapetalae</taxon>
        <taxon>rosids</taxon>
        <taxon>malvids</taxon>
        <taxon>Brassicales</taxon>
        <taxon>Brassicaceae</taxon>
        <taxon>Brassiceae</taxon>
        <taxon>Brassica</taxon>
    </lineage>
</organism>
<evidence type="ECO:0000256" key="6">
    <source>
        <dbReference type="ARBA" id="ARBA00023187"/>
    </source>
</evidence>
<evidence type="ECO:0000256" key="3">
    <source>
        <dbReference type="ARBA" id="ARBA00022664"/>
    </source>
</evidence>
<accession>A0ABQ8CWT6</accession>
<sequence length="462" mass="52994">MDSDRQRKLRPNAATMGDTALEKTAEELRHEIDELRRQQREITERLRDPRGIRRGGLSGAGPRNQPRRGFLRPAERNDVEDEPPAKRRLSSAVVKETQVEGEDVSKVDDGNETHVSAGENGNSDLRDRKLDGHRRGSWSQRDAEHRGVKKGFEAMELPEPAPRNLPKNEDPKLVNRNRRMLGNLLGTLERFRKEDKQLSGTDAYARRSAALQKAEQKAREESERLRLQERETLTEKRRRDLTLRARVAAKAEQKELELLFLRWCEQKKKLGNFIRLFLISVQNVDGQGHRTKAEPHIYYAPTRPLEEDTTEAEQRKEQAFLEWKAAKRQDVSKYQKEIEEKYLSNVEKELEKWENARKARKANNGDMNLQETMDKELETHIMEHGPKKRKIPGGGGGGDEDEEDEVEDINGGEDEMTMDDVLEEGDGNDKEVATDTAEAEAVEGDIEQTPGVYELEEDYAGL</sequence>
<dbReference type="PANTHER" id="PTHR12707:SF0">
    <property type="entry name" value="PININ"/>
    <property type="match status" value="1"/>
</dbReference>
<feature type="compositionally biased region" description="Basic and acidic residues" evidence="9">
    <location>
        <begin position="124"/>
        <end position="134"/>
    </location>
</feature>
<keyword evidence="8" id="KW-0175">Coiled coil</keyword>
<evidence type="ECO:0000256" key="9">
    <source>
        <dbReference type="SAM" id="MobiDB-lite"/>
    </source>
</evidence>
<name>A0ABQ8CWT6_BRANA</name>
<dbReference type="PANTHER" id="PTHR12707">
    <property type="entry name" value="PINN"/>
    <property type="match status" value="1"/>
</dbReference>
<feature type="region of interest" description="Disordered" evidence="9">
    <location>
        <begin position="1"/>
        <end position="22"/>
    </location>
</feature>
<evidence type="ECO:0000313" key="11">
    <source>
        <dbReference type="EMBL" id="KAH0921556.1"/>
    </source>
</evidence>
<proteinExistence type="inferred from homology"/>
<comment type="similarity">
    <text evidence="2">Belongs to the pinin family.</text>
</comment>
<keyword evidence="4" id="KW-0805">Transcription regulation</keyword>
<feature type="compositionally biased region" description="Basic and acidic residues" evidence="9">
    <location>
        <begin position="34"/>
        <end position="51"/>
    </location>
</feature>
<keyword evidence="3" id="KW-0507">mRNA processing</keyword>
<feature type="compositionally biased region" description="Basic and acidic residues" evidence="9">
    <location>
        <begin position="103"/>
        <end position="112"/>
    </location>
</feature>
<reference evidence="11 12" key="1">
    <citation type="submission" date="2021-05" db="EMBL/GenBank/DDBJ databases">
        <title>Genome Assembly of Synthetic Allotetraploid Brassica napus Reveals Homoeologous Exchanges between Subgenomes.</title>
        <authorList>
            <person name="Davis J.T."/>
        </authorList>
    </citation>
    <scope>NUCLEOTIDE SEQUENCE [LARGE SCALE GENOMIC DNA]</scope>
    <source>
        <strain evidence="12">cv. Da-Ae</strain>
        <tissue evidence="11">Seedling</tissue>
    </source>
</reference>
<keyword evidence="7" id="KW-0539">Nucleus</keyword>
<keyword evidence="12" id="KW-1185">Reference proteome</keyword>
<keyword evidence="5" id="KW-0804">Transcription</keyword>
<dbReference type="InterPro" id="IPR039853">
    <property type="entry name" value="Pinin"/>
</dbReference>
<feature type="coiled-coil region" evidence="8">
    <location>
        <begin position="336"/>
        <end position="363"/>
    </location>
</feature>
<dbReference type="Pfam" id="PF04696">
    <property type="entry name" value="Pinin_SDK_memA"/>
    <property type="match status" value="1"/>
</dbReference>
<comment type="subcellular location">
    <subcellularLocation>
        <location evidence="1">Nucleus</location>
    </subcellularLocation>
</comment>
<evidence type="ECO:0000256" key="7">
    <source>
        <dbReference type="ARBA" id="ARBA00023242"/>
    </source>
</evidence>
<feature type="region of interest" description="Disordered" evidence="9">
    <location>
        <begin position="382"/>
        <end position="444"/>
    </location>
</feature>
<evidence type="ECO:0000256" key="2">
    <source>
        <dbReference type="ARBA" id="ARBA00010386"/>
    </source>
</evidence>
<protein>
    <recommendedName>
        <fullName evidence="10">Pinin/SDK/MemA protein domain-containing protein</fullName>
    </recommendedName>
</protein>
<dbReference type="Proteomes" id="UP000824890">
    <property type="component" value="Unassembled WGS sequence"/>
</dbReference>
<feature type="compositionally biased region" description="Acidic residues" evidence="9">
    <location>
        <begin position="398"/>
        <end position="426"/>
    </location>
</feature>
<feature type="compositionally biased region" description="Basic and acidic residues" evidence="9">
    <location>
        <begin position="141"/>
        <end position="153"/>
    </location>
</feature>
<feature type="domain" description="Pinin/SDK/MemA protein" evidence="10">
    <location>
        <begin position="174"/>
        <end position="316"/>
    </location>
</feature>
<evidence type="ECO:0000256" key="5">
    <source>
        <dbReference type="ARBA" id="ARBA00023163"/>
    </source>
</evidence>
<evidence type="ECO:0000259" key="10">
    <source>
        <dbReference type="Pfam" id="PF04696"/>
    </source>
</evidence>
<evidence type="ECO:0000313" key="12">
    <source>
        <dbReference type="Proteomes" id="UP000824890"/>
    </source>
</evidence>
<keyword evidence="6" id="KW-0508">mRNA splicing</keyword>